<dbReference type="GeneID" id="64626044"/>
<reference evidence="1" key="1">
    <citation type="journal article" date="2020" name="New Phytol.">
        <title>Comparative genomics reveals dynamic genome evolution in host specialist ectomycorrhizal fungi.</title>
        <authorList>
            <person name="Lofgren L.A."/>
            <person name="Nguyen N.H."/>
            <person name="Vilgalys R."/>
            <person name="Ruytinx J."/>
            <person name="Liao H.L."/>
            <person name="Branco S."/>
            <person name="Kuo A."/>
            <person name="LaButti K."/>
            <person name="Lipzen A."/>
            <person name="Andreopoulos W."/>
            <person name="Pangilinan J."/>
            <person name="Riley R."/>
            <person name="Hundley H."/>
            <person name="Na H."/>
            <person name="Barry K."/>
            <person name="Grigoriev I.V."/>
            <person name="Stajich J.E."/>
            <person name="Kennedy P.G."/>
        </authorList>
    </citation>
    <scope>NUCLEOTIDE SEQUENCE</scope>
    <source>
        <strain evidence="1">MN1</strain>
    </source>
</reference>
<proteinExistence type="predicted"/>
<dbReference type="OrthoDB" id="3269759at2759"/>
<gene>
    <name evidence="1" type="ORF">BJ212DRAFT_1288216</name>
</gene>
<keyword evidence="2" id="KW-1185">Reference proteome</keyword>
<protein>
    <submittedName>
        <fullName evidence="1">Uncharacterized protein</fullName>
    </submittedName>
</protein>
<accession>A0A9P7DNG1</accession>
<evidence type="ECO:0000313" key="2">
    <source>
        <dbReference type="Proteomes" id="UP000807769"/>
    </source>
</evidence>
<organism evidence="1 2">
    <name type="scientific">Suillus subaureus</name>
    <dbReference type="NCBI Taxonomy" id="48587"/>
    <lineage>
        <taxon>Eukaryota</taxon>
        <taxon>Fungi</taxon>
        <taxon>Dikarya</taxon>
        <taxon>Basidiomycota</taxon>
        <taxon>Agaricomycotina</taxon>
        <taxon>Agaricomycetes</taxon>
        <taxon>Agaricomycetidae</taxon>
        <taxon>Boletales</taxon>
        <taxon>Suillineae</taxon>
        <taxon>Suillaceae</taxon>
        <taxon>Suillus</taxon>
    </lineage>
</organism>
<name>A0A9P7DNG1_9AGAM</name>
<evidence type="ECO:0000313" key="1">
    <source>
        <dbReference type="EMBL" id="KAG1799193.1"/>
    </source>
</evidence>
<dbReference type="RefSeq" id="XP_041185712.1">
    <property type="nucleotide sequence ID" value="XM_041332027.1"/>
</dbReference>
<dbReference type="Proteomes" id="UP000807769">
    <property type="component" value="Unassembled WGS sequence"/>
</dbReference>
<dbReference type="EMBL" id="JABBWG010000148">
    <property type="protein sequence ID" value="KAG1799193.1"/>
    <property type="molecule type" value="Genomic_DNA"/>
</dbReference>
<sequence>MSSSNSKLGEDFLCVPKLAADGENWMTYKDRMQWSVDACGFLGHLDGTNKKPVDTLTLSGRGASWSPSTMDEVRELTAYKTALKEWRMGEAITKQQIASTIPDSLFIQVKGLDTAQKIFMYLSNLFKKHSRVVSVELL</sequence>
<comment type="caution">
    <text evidence="1">The sequence shown here is derived from an EMBL/GenBank/DDBJ whole genome shotgun (WGS) entry which is preliminary data.</text>
</comment>
<dbReference type="AlphaFoldDB" id="A0A9P7DNG1"/>